<dbReference type="Pfam" id="PF04055">
    <property type="entry name" value="Radical_SAM"/>
    <property type="match status" value="1"/>
</dbReference>
<feature type="domain" description="Radical SAM core" evidence="5">
    <location>
        <begin position="36"/>
        <end position="182"/>
    </location>
</feature>
<keyword evidence="1" id="KW-0949">S-adenosyl-L-methionine</keyword>
<organism evidence="7 8">
    <name type="scientific">Muricomes intestini</name>
    <dbReference type="NCBI Taxonomy" id="1796634"/>
    <lineage>
        <taxon>Bacteria</taxon>
        <taxon>Bacillati</taxon>
        <taxon>Bacillota</taxon>
        <taxon>Clostridia</taxon>
        <taxon>Lachnospirales</taxon>
        <taxon>Lachnospiraceae</taxon>
        <taxon>Muricomes</taxon>
    </lineage>
</organism>
<dbReference type="SFLD" id="SFLDG01067">
    <property type="entry name" value="SPASM/twitch_domain_containing"/>
    <property type="match status" value="1"/>
</dbReference>
<keyword evidence="4" id="KW-0411">Iron-sulfur</keyword>
<evidence type="ECO:0000256" key="4">
    <source>
        <dbReference type="ARBA" id="ARBA00023014"/>
    </source>
</evidence>
<accession>A0A4R3K556</accession>
<dbReference type="GO" id="GO:0046872">
    <property type="term" value="F:metal ion binding"/>
    <property type="evidence" value="ECO:0007669"/>
    <property type="project" value="UniProtKB-KW"/>
</dbReference>
<keyword evidence="3" id="KW-0408">Iron</keyword>
<dbReference type="EMBL" id="SLZZ01000014">
    <property type="protein sequence ID" value="TCS77899.1"/>
    <property type="molecule type" value="Genomic_DNA"/>
</dbReference>
<dbReference type="InterPro" id="IPR013785">
    <property type="entry name" value="Aldolase_TIM"/>
</dbReference>
<dbReference type="SFLD" id="SFLDS00029">
    <property type="entry name" value="Radical_SAM"/>
    <property type="match status" value="1"/>
</dbReference>
<evidence type="ECO:0000313" key="7">
    <source>
        <dbReference type="EMBL" id="TCS77899.1"/>
    </source>
</evidence>
<dbReference type="InterPro" id="IPR007197">
    <property type="entry name" value="rSAM"/>
</dbReference>
<sequence>MLEQLEKLTDIADFSEMISDDRVKNTADSMDVLQVNLGKMCNLACKHCHVEAGPGRKEVMSKEVMEACLAVYKKQRLSTIDITGGAPEMNPDFEWFLKEACKISGHVIVRTNLVILLEERYRHLIRLYAENGVELVCSLPYYEAGRMDKVRGSGTFNKAIKVLQELNRLGYGEAPNLVLNMVYNPAGAFFPPEQGAMEQEYKKKLGEKYGITFNQLFTITNNPTGRFGTFLVNSGNLESYMHKLYNAFNPSTLPGMMCRFQLSVGYDGALYDCDFNQAAGIPVSTGEDIFDIINKDYTPREVCFGRHCYACTAGQGSSCGGATEE</sequence>
<dbReference type="PANTHER" id="PTHR43728">
    <property type="entry name" value="SLR0304 PROTEIN"/>
    <property type="match status" value="1"/>
</dbReference>
<proteinExistence type="predicted"/>
<dbReference type="Pfam" id="PF12345">
    <property type="entry name" value="DUF3641"/>
    <property type="match status" value="1"/>
</dbReference>
<dbReference type="AlphaFoldDB" id="A0A4R3K556"/>
<dbReference type="InterPro" id="IPR026351">
    <property type="entry name" value="rSAM_ArsS-like"/>
</dbReference>
<dbReference type="OrthoDB" id="9810775at2"/>
<evidence type="ECO:0000259" key="6">
    <source>
        <dbReference type="Pfam" id="PF12345"/>
    </source>
</evidence>
<dbReference type="CDD" id="cd01335">
    <property type="entry name" value="Radical_SAM"/>
    <property type="match status" value="1"/>
</dbReference>
<evidence type="ECO:0000256" key="2">
    <source>
        <dbReference type="ARBA" id="ARBA00022723"/>
    </source>
</evidence>
<evidence type="ECO:0000259" key="5">
    <source>
        <dbReference type="Pfam" id="PF04055"/>
    </source>
</evidence>
<dbReference type="RefSeq" id="WP_132381736.1">
    <property type="nucleotide sequence ID" value="NZ_DAIPCY010000002.1"/>
</dbReference>
<feature type="domain" description="Arsenosugar biosynthesis radical SAM protein ArsS-like C-terminal" evidence="6">
    <location>
        <begin position="191"/>
        <end position="322"/>
    </location>
</feature>
<name>A0A4R3K556_9FIRM</name>
<evidence type="ECO:0000313" key="8">
    <source>
        <dbReference type="Proteomes" id="UP000295726"/>
    </source>
</evidence>
<dbReference type="GO" id="GO:0051536">
    <property type="term" value="F:iron-sulfur cluster binding"/>
    <property type="evidence" value="ECO:0007669"/>
    <property type="project" value="UniProtKB-KW"/>
</dbReference>
<reference evidence="7 8" key="1">
    <citation type="submission" date="2019-03" db="EMBL/GenBank/DDBJ databases">
        <title>Genomic Encyclopedia of Type Strains, Phase IV (KMG-IV): sequencing the most valuable type-strain genomes for metagenomic binning, comparative biology and taxonomic classification.</title>
        <authorList>
            <person name="Goeker M."/>
        </authorList>
    </citation>
    <scope>NUCLEOTIDE SEQUENCE [LARGE SCALE GENOMIC DNA]</scope>
    <source>
        <strain evidence="7 8">DSM 29489</strain>
    </source>
</reference>
<dbReference type="InterPro" id="IPR058240">
    <property type="entry name" value="rSAM_sf"/>
</dbReference>
<gene>
    <name evidence="7" type="ORF">EDD59_11453</name>
</gene>
<evidence type="ECO:0000256" key="3">
    <source>
        <dbReference type="ARBA" id="ARBA00023004"/>
    </source>
</evidence>
<protein>
    <submittedName>
        <fullName evidence="7">Radical SAM/Cys-rich protein</fullName>
    </submittedName>
</protein>
<dbReference type="Gene3D" id="3.20.20.70">
    <property type="entry name" value="Aldolase class I"/>
    <property type="match status" value="1"/>
</dbReference>
<keyword evidence="2" id="KW-0479">Metal-binding</keyword>
<dbReference type="InterPro" id="IPR024521">
    <property type="entry name" value="ArsS-like_C"/>
</dbReference>
<keyword evidence="8" id="KW-1185">Reference proteome</keyword>
<evidence type="ECO:0000256" key="1">
    <source>
        <dbReference type="ARBA" id="ARBA00022691"/>
    </source>
</evidence>
<dbReference type="NCBIfam" id="TIGR04167">
    <property type="entry name" value="rSAM_SeCys"/>
    <property type="match status" value="1"/>
</dbReference>
<dbReference type="SUPFAM" id="SSF102114">
    <property type="entry name" value="Radical SAM enzymes"/>
    <property type="match status" value="1"/>
</dbReference>
<dbReference type="Proteomes" id="UP000295726">
    <property type="component" value="Unassembled WGS sequence"/>
</dbReference>
<comment type="caution">
    <text evidence="7">The sequence shown here is derived from an EMBL/GenBank/DDBJ whole genome shotgun (WGS) entry which is preliminary data.</text>
</comment>
<dbReference type="PANTHER" id="PTHR43728:SF1">
    <property type="entry name" value="FE-S OXIDOREDUCTASE"/>
    <property type="match status" value="1"/>
</dbReference>
<dbReference type="GO" id="GO:0003824">
    <property type="term" value="F:catalytic activity"/>
    <property type="evidence" value="ECO:0007669"/>
    <property type="project" value="InterPro"/>
</dbReference>